<feature type="compositionally biased region" description="Low complexity" evidence="1">
    <location>
        <begin position="148"/>
        <end position="161"/>
    </location>
</feature>
<feature type="compositionally biased region" description="Pro residues" evidence="1">
    <location>
        <begin position="196"/>
        <end position="218"/>
    </location>
</feature>
<feature type="compositionally biased region" description="Pro residues" evidence="1">
    <location>
        <begin position="162"/>
        <end position="179"/>
    </location>
</feature>
<reference evidence="2" key="1">
    <citation type="submission" date="2021-11" db="EMBL/GenBank/DDBJ databases">
        <authorList>
            <consortium name="Genoscope - CEA"/>
            <person name="William W."/>
        </authorList>
    </citation>
    <scope>NUCLEOTIDE SEQUENCE</scope>
</reference>
<dbReference type="EMBL" id="CAKKNE010000002">
    <property type="protein sequence ID" value="CAH0367560.1"/>
    <property type="molecule type" value="Genomic_DNA"/>
</dbReference>
<evidence type="ECO:0000313" key="2">
    <source>
        <dbReference type="EMBL" id="CAH0367560.1"/>
    </source>
</evidence>
<feature type="region of interest" description="Disordered" evidence="1">
    <location>
        <begin position="92"/>
        <end position="219"/>
    </location>
</feature>
<name>A0A8J2WGJ5_9STRA</name>
<evidence type="ECO:0000256" key="1">
    <source>
        <dbReference type="SAM" id="MobiDB-lite"/>
    </source>
</evidence>
<dbReference type="AlphaFoldDB" id="A0A8J2WGJ5"/>
<keyword evidence="3" id="KW-1185">Reference proteome</keyword>
<proteinExistence type="predicted"/>
<feature type="compositionally biased region" description="Basic and acidic residues" evidence="1">
    <location>
        <begin position="616"/>
        <end position="629"/>
    </location>
</feature>
<organism evidence="2 3">
    <name type="scientific">Pelagomonas calceolata</name>
    <dbReference type="NCBI Taxonomy" id="35677"/>
    <lineage>
        <taxon>Eukaryota</taxon>
        <taxon>Sar</taxon>
        <taxon>Stramenopiles</taxon>
        <taxon>Ochrophyta</taxon>
        <taxon>Pelagophyceae</taxon>
        <taxon>Pelagomonadales</taxon>
        <taxon>Pelagomonadaceae</taxon>
        <taxon>Pelagomonas</taxon>
    </lineage>
</organism>
<feature type="compositionally biased region" description="Acidic residues" evidence="1">
    <location>
        <begin position="647"/>
        <end position="664"/>
    </location>
</feature>
<dbReference type="Proteomes" id="UP000789595">
    <property type="component" value="Unassembled WGS sequence"/>
</dbReference>
<gene>
    <name evidence="2" type="ORF">PECAL_2P05850</name>
</gene>
<sequence length="664" mass="72197">MAEDFPDVWTLAGWHGPPPEVKDALWAAWPENSFSRKMRWHEAFLSQIPFEDEERGIVVEVLWPGGGLANWVPLAHIKPRGGLGETAQTAMARFGPPAPEPDCYVRLPGGPDSPPPKRARVDEAAPAPAPPRRPPRAAAPRSPPPQPAARQLPVAAPRAPADVPPPPRRPAAAPVPPRAPAAAPRQPPAAAARPPAVAPTAPPQRAPPVVRPAPPRPPAQDIQEFFVERQEDVERLGEGAGGALMPHEIEDLPTVPSEGQYDVYYLGDEPGQAKPLVRFAPIIPNSGLHRCAARIARLTVGRMWLTDPTPRGHDGGASEYRMVGFSRVNRKDGVGEGVTFYGPLRNALGRDGSSPNNRHFHREIELRLDRARADMAAEIEKVWPDDVGAELDTVSQLRATVEYEGQRAPTAMSCTFALINKWHRDTGDERDTDELACTTVVTLDLATVGDLEAPPELPRRGKRQERGQAPSESQFYAFLRKAWNAHLGTHVLAYPPPPAGTVGGPMWNFVVGRAVRLNLGGTGVGAAVRFRAAETWHSTVHDAPASRARCLCGMGFYNKASIVGPLWYRLDTLMREVIARASLPVDDLAAYGSNAYEFDTVEDRYLEALHALDREPGTHPRDALARLDRGGAAPEEPAEPPERVYDDAEDAVDDMGFDSDGLIE</sequence>
<feature type="region of interest" description="Disordered" evidence="1">
    <location>
        <begin position="616"/>
        <end position="664"/>
    </location>
</feature>
<accession>A0A8J2WGJ5</accession>
<protein>
    <submittedName>
        <fullName evidence="2">Uncharacterized protein</fullName>
    </submittedName>
</protein>
<feature type="compositionally biased region" description="Low complexity" evidence="1">
    <location>
        <begin position="180"/>
        <end position="195"/>
    </location>
</feature>
<evidence type="ECO:0000313" key="3">
    <source>
        <dbReference type="Proteomes" id="UP000789595"/>
    </source>
</evidence>
<comment type="caution">
    <text evidence="2">The sequence shown here is derived from an EMBL/GenBank/DDBJ whole genome shotgun (WGS) entry which is preliminary data.</text>
</comment>